<proteinExistence type="predicted"/>
<dbReference type="Pfam" id="PF00563">
    <property type="entry name" value="EAL"/>
    <property type="match status" value="1"/>
</dbReference>
<dbReference type="InterPro" id="IPR035919">
    <property type="entry name" value="EAL_sf"/>
</dbReference>
<feature type="domain" description="GGDEF" evidence="2">
    <location>
        <begin position="1"/>
        <end position="46"/>
    </location>
</feature>
<dbReference type="SUPFAM" id="SSF55073">
    <property type="entry name" value="Nucleotide cyclase"/>
    <property type="match status" value="1"/>
</dbReference>
<name>A0A323V2M7_9ACTN</name>
<accession>A0A323V2M7</accession>
<dbReference type="InterPro" id="IPR001633">
    <property type="entry name" value="EAL_dom"/>
</dbReference>
<keyword evidence="4" id="KW-1185">Reference proteome</keyword>
<comment type="caution">
    <text evidence="3">The sequence shown here is derived from an EMBL/GenBank/DDBJ whole genome shotgun (WGS) entry which is preliminary data.</text>
</comment>
<evidence type="ECO:0000313" key="4">
    <source>
        <dbReference type="Proteomes" id="UP000247602"/>
    </source>
</evidence>
<dbReference type="EMBL" id="QKNV01000680">
    <property type="protein sequence ID" value="PZA18761.1"/>
    <property type="molecule type" value="Genomic_DNA"/>
</dbReference>
<dbReference type="AlphaFoldDB" id="A0A323V2M7"/>
<evidence type="ECO:0000259" key="2">
    <source>
        <dbReference type="PROSITE" id="PS50887"/>
    </source>
</evidence>
<sequence length="137" mass="15205">MNISGGIGLACFPNDADNYRDLLTAANLALEEAKALGHGQLRLYDHFFGESVHSRLQLTNDLKQAISHNELSLVYQPQFDACNLTITGVEALLRWQHPQHGMVPPDVFIGIAEQQGFIGEITDFVCDTAIRELQQAR</sequence>
<dbReference type="Proteomes" id="UP000247602">
    <property type="component" value="Unassembled WGS sequence"/>
</dbReference>
<dbReference type="PANTHER" id="PTHR33121">
    <property type="entry name" value="CYCLIC DI-GMP PHOSPHODIESTERASE PDEF"/>
    <property type="match status" value="1"/>
</dbReference>
<evidence type="ECO:0008006" key="5">
    <source>
        <dbReference type="Google" id="ProtNLM"/>
    </source>
</evidence>
<dbReference type="InterPro" id="IPR029787">
    <property type="entry name" value="Nucleotide_cyclase"/>
</dbReference>
<evidence type="ECO:0000259" key="1">
    <source>
        <dbReference type="PROSITE" id="PS50883"/>
    </source>
</evidence>
<dbReference type="CDD" id="cd01948">
    <property type="entry name" value="EAL"/>
    <property type="match status" value="1"/>
</dbReference>
<dbReference type="InterPro" id="IPR050706">
    <property type="entry name" value="Cyclic-di-GMP_PDE-like"/>
</dbReference>
<dbReference type="Gene3D" id="3.30.70.270">
    <property type="match status" value="1"/>
</dbReference>
<dbReference type="Gene3D" id="3.20.20.450">
    <property type="entry name" value="EAL domain"/>
    <property type="match status" value="1"/>
</dbReference>
<dbReference type="GO" id="GO:0071111">
    <property type="term" value="F:cyclic-guanylate-specific phosphodiesterase activity"/>
    <property type="evidence" value="ECO:0007669"/>
    <property type="project" value="InterPro"/>
</dbReference>
<reference evidence="3 4" key="1">
    <citation type="submission" date="2018-06" db="EMBL/GenBank/DDBJ databases">
        <title>Draft genome sequence of Modestobacter versicolor CP153-2.</title>
        <authorList>
            <person name="Gundlapally S.R."/>
        </authorList>
    </citation>
    <scope>NUCLEOTIDE SEQUENCE [LARGE SCALE GENOMIC DNA]</scope>
    <source>
        <strain evidence="3 4">CP153-2</strain>
    </source>
</reference>
<dbReference type="PROSITE" id="PS50887">
    <property type="entry name" value="GGDEF"/>
    <property type="match status" value="1"/>
</dbReference>
<organism evidence="3 4">
    <name type="scientific">Modestobacter versicolor</name>
    <dbReference type="NCBI Taxonomy" id="429133"/>
    <lineage>
        <taxon>Bacteria</taxon>
        <taxon>Bacillati</taxon>
        <taxon>Actinomycetota</taxon>
        <taxon>Actinomycetes</taxon>
        <taxon>Geodermatophilales</taxon>
        <taxon>Geodermatophilaceae</taxon>
        <taxon>Modestobacter</taxon>
    </lineage>
</organism>
<dbReference type="InterPro" id="IPR043128">
    <property type="entry name" value="Rev_trsase/Diguanyl_cyclase"/>
</dbReference>
<feature type="domain" description="EAL" evidence="1">
    <location>
        <begin position="55"/>
        <end position="137"/>
    </location>
</feature>
<gene>
    <name evidence="3" type="ORF">DMO24_24370</name>
</gene>
<evidence type="ECO:0000313" key="3">
    <source>
        <dbReference type="EMBL" id="PZA18761.1"/>
    </source>
</evidence>
<dbReference type="PANTHER" id="PTHR33121:SF71">
    <property type="entry name" value="OXYGEN SENSOR PROTEIN DOSP"/>
    <property type="match status" value="1"/>
</dbReference>
<dbReference type="PROSITE" id="PS50883">
    <property type="entry name" value="EAL"/>
    <property type="match status" value="1"/>
</dbReference>
<feature type="non-terminal residue" evidence="3">
    <location>
        <position position="137"/>
    </location>
</feature>
<protein>
    <recommendedName>
        <fullName evidence="5">EAL domain-containing protein</fullName>
    </recommendedName>
</protein>
<dbReference type="SUPFAM" id="SSF141868">
    <property type="entry name" value="EAL domain-like"/>
    <property type="match status" value="1"/>
</dbReference>
<dbReference type="InterPro" id="IPR000160">
    <property type="entry name" value="GGDEF_dom"/>
</dbReference>